<sequence length="305" mass="35356">MNPEIINWLKNLNTDKSNPWPNEVTNQAPHKPFLLLSVIDGIEQGWIENNYIELSSELSGAFYRYWDEIMGDRNTKISIPFNHLDGEPFWTTNKKNAFLDDKLFDLLKQEKHRDHVRGILLRKYFDNETAAKLIGIGEMSGDIWEKSKELSEMVQNEFVAMHSSKGKTKTSIVERQKRGQSFSLSVKNQYRYHCAVCRSKVITPGGKVIVDGAHIIPWEVSYNDDPRNGISLCKNHHWMFDEHLYTVRPDYTILMSPILSEKGQKMDIANIANTKILLPANESYIPAEEALLYHNRKFEEFHNSL</sequence>
<dbReference type="EMBL" id="FXTP01000005">
    <property type="protein sequence ID" value="SMO59055.1"/>
    <property type="molecule type" value="Genomic_DNA"/>
</dbReference>
<organism evidence="2 3">
    <name type="scientific">Gracilimonas mengyeensis</name>
    <dbReference type="NCBI Taxonomy" id="1302730"/>
    <lineage>
        <taxon>Bacteria</taxon>
        <taxon>Pseudomonadati</taxon>
        <taxon>Balneolota</taxon>
        <taxon>Balneolia</taxon>
        <taxon>Balneolales</taxon>
        <taxon>Balneolaceae</taxon>
        <taxon>Gracilimonas</taxon>
    </lineage>
</organism>
<keyword evidence="2" id="KW-0540">Nuclease</keyword>
<dbReference type="RefSeq" id="WP_142454002.1">
    <property type="nucleotide sequence ID" value="NZ_FXTP01000005.1"/>
</dbReference>
<accession>A0A521CI70</accession>
<dbReference type="PIRSF" id="PIRSF030850">
    <property type="entry name" value="UCP030850"/>
    <property type="match status" value="1"/>
</dbReference>
<proteinExistence type="predicted"/>
<evidence type="ECO:0000259" key="1">
    <source>
        <dbReference type="Pfam" id="PF13391"/>
    </source>
</evidence>
<keyword evidence="2" id="KW-0255">Endonuclease</keyword>
<dbReference type="Proteomes" id="UP000317557">
    <property type="component" value="Unassembled WGS sequence"/>
</dbReference>
<reference evidence="2 3" key="1">
    <citation type="submission" date="2017-05" db="EMBL/GenBank/DDBJ databases">
        <authorList>
            <person name="Varghese N."/>
            <person name="Submissions S."/>
        </authorList>
    </citation>
    <scope>NUCLEOTIDE SEQUENCE [LARGE SCALE GENOMIC DNA]</scope>
    <source>
        <strain evidence="2 3">DSM 21985</strain>
    </source>
</reference>
<feature type="domain" description="HNH nuclease" evidence="1">
    <location>
        <begin position="194"/>
        <end position="247"/>
    </location>
</feature>
<keyword evidence="3" id="KW-1185">Reference proteome</keyword>
<dbReference type="CDD" id="cd00085">
    <property type="entry name" value="HNHc"/>
    <property type="match status" value="1"/>
</dbReference>
<gene>
    <name evidence="2" type="ORF">SAMN06265219_105183</name>
</gene>
<name>A0A521CI70_9BACT</name>
<dbReference type="InterPro" id="IPR011396">
    <property type="entry name" value="PT_DNA_restrict"/>
</dbReference>
<dbReference type="GO" id="GO:0004519">
    <property type="term" value="F:endonuclease activity"/>
    <property type="evidence" value="ECO:0007669"/>
    <property type="project" value="UniProtKB-KW"/>
</dbReference>
<evidence type="ECO:0000313" key="3">
    <source>
        <dbReference type="Proteomes" id="UP000317557"/>
    </source>
</evidence>
<evidence type="ECO:0000313" key="2">
    <source>
        <dbReference type="EMBL" id="SMO59055.1"/>
    </source>
</evidence>
<keyword evidence="2" id="KW-0378">Hydrolase</keyword>
<dbReference type="OrthoDB" id="67788at2"/>
<dbReference type="AlphaFoldDB" id="A0A521CI70"/>
<dbReference type="Pfam" id="PF13391">
    <property type="entry name" value="HNH_2"/>
    <property type="match status" value="1"/>
</dbReference>
<dbReference type="InterPro" id="IPR003615">
    <property type="entry name" value="HNH_nuc"/>
</dbReference>
<protein>
    <submittedName>
        <fullName evidence="2">Putative restriction endonuclease</fullName>
    </submittedName>
</protein>